<dbReference type="PANTHER" id="PTHR11246">
    <property type="entry name" value="PRE-MRNA SPLICING FACTOR"/>
    <property type="match status" value="1"/>
</dbReference>
<dbReference type="GO" id="GO:0000974">
    <property type="term" value="C:Prp19 complex"/>
    <property type="evidence" value="ECO:0007669"/>
    <property type="project" value="TreeGrafter"/>
</dbReference>
<keyword evidence="7" id="KW-0539">Nucleus</keyword>
<keyword evidence="4" id="KW-0747">Spliceosome</keyword>
<dbReference type="EMBL" id="JAPFFK010000016">
    <property type="protein sequence ID" value="KAJ6705459.1"/>
    <property type="molecule type" value="Genomic_DNA"/>
</dbReference>
<dbReference type="Proteomes" id="UP001151532">
    <property type="component" value="Chromosome 3"/>
</dbReference>
<proteinExistence type="inferred from homology"/>
<evidence type="ECO:0000256" key="5">
    <source>
        <dbReference type="ARBA" id="ARBA00022737"/>
    </source>
</evidence>
<name>A0A9Q0QF79_SALPP</name>
<evidence type="ECO:0000256" key="2">
    <source>
        <dbReference type="ARBA" id="ARBA00008644"/>
    </source>
</evidence>
<reference evidence="9" key="2">
    <citation type="journal article" date="2023" name="Int. J. Mol. Sci.">
        <title>De Novo Assembly and Annotation of 11 Diverse Shrub Willow (Salix) Genomes Reveals Novel Gene Organization in Sex-Linked Regions.</title>
        <authorList>
            <person name="Hyden B."/>
            <person name="Feng K."/>
            <person name="Yates T.B."/>
            <person name="Jawdy S."/>
            <person name="Cereghino C."/>
            <person name="Smart L.B."/>
            <person name="Muchero W."/>
        </authorList>
    </citation>
    <scope>NUCLEOTIDE SEQUENCE</scope>
    <source>
        <tissue evidence="9">Shoot tip</tissue>
    </source>
</reference>
<evidence type="ECO:0000259" key="8">
    <source>
        <dbReference type="Pfam" id="PF23233"/>
    </source>
</evidence>
<dbReference type="SMART" id="SM00386">
    <property type="entry name" value="HAT"/>
    <property type="match status" value="5"/>
</dbReference>
<evidence type="ECO:0000256" key="7">
    <source>
        <dbReference type="ARBA" id="ARBA00023242"/>
    </source>
</evidence>
<evidence type="ECO:0000256" key="1">
    <source>
        <dbReference type="ARBA" id="ARBA00004123"/>
    </source>
</evidence>
<dbReference type="AlphaFoldDB" id="A0A9Q0QF79"/>
<accession>A0A9Q0QF79</accession>
<keyword evidence="3" id="KW-0507">mRNA processing</keyword>
<evidence type="ECO:0000256" key="6">
    <source>
        <dbReference type="ARBA" id="ARBA00023187"/>
    </source>
</evidence>
<keyword evidence="6" id="KW-0508">mRNA splicing</keyword>
<comment type="caution">
    <text evidence="9">The sequence shown here is derived from an EMBL/GenBank/DDBJ whole genome shotgun (WGS) entry which is preliminary data.</text>
</comment>
<evidence type="ECO:0000256" key="4">
    <source>
        <dbReference type="ARBA" id="ARBA00022728"/>
    </source>
</evidence>
<dbReference type="GO" id="GO:0071011">
    <property type="term" value="C:precatalytic spliceosome"/>
    <property type="evidence" value="ECO:0007669"/>
    <property type="project" value="TreeGrafter"/>
</dbReference>
<dbReference type="GO" id="GO:0071007">
    <property type="term" value="C:U2-type catalytic step 2 spliceosome"/>
    <property type="evidence" value="ECO:0007669"/>
    <property type="project" value="TreeGrafter"/>
</dbReference>
<dbReference type="GO" id="GO:0000245">
    <property type="term" value="P:spliceosomal complex assembly"/>
    <property type="evidence" value="ECO:0007669"/>
    <property type="project" value="TreeGrafter"/>
</dbReference>
<dbReference type="InterPro" id="IPR055433">
    <property type="entry name" value="HAT_Syf1-like_N"/>
</dbReference>
<dbReference type="InterPro" id="IPR011990">
    <property type="entry name" value="TPR-like_helical_dom_sf"/>
</dbReference>
<feature type="domain" description="Pre-mRNA-splicing factor Syf1-like N-terminal HAT-repeats" evidence="8">
    <location>
        <begin position="90"/>
        <end position="250"/>
    </location>
</feature>
<evidence type="ECO:0000313" key="9">
    <source>
        <dbReference type="EMBL" id="KAJ6705459.1"/>
    </source>
</evidence>
<comment type="similarity">
    <text evidence="2">Belongs to the crooked-neck family.</text>
</comment>
<organism evidence="9 10">
    <name type="scientific">Salix purpurea</name>
    <name type="common">Purple osier willow</name>
    <dbReference type="NCBI Taxonomy" id="77065"/>
    <lineage>
        <taxon>Eukaryota</taxon>
        <taxon>Viridiplantae</taxon>
        <taxon>Streptophyta</taxon>
        <taxon>Embryophyta</taxon>
        <taxon>Tracheophyta</taxon>
        <taxon>Spermatophyta</taxon>
        <taxon>Magnoliopsida</taxon>
        <taxon>eudicotyledons</taxon>
        <taxon>Gunneridae</taxon>
        <taxon>Pentapetalae</taxon>
        <taxon>rosids</taxon>
        <taxon>fabids</taxon>
        <taxon>Malpighiales</taxon>
        <taxon>Salicaceae</taxon>
        <taxon>Saliceae</taxon>
        <taxon>Salix</taxon>
    </lineage>
</organism>
<keyword evidence="5" id="KW-0677">Repeat</keyword>
<keyword evidence="10" id="KW-1185">Reference proteome</keyword>
<dbReference type="PANTHER" id="PTHR11246:SF3">
    <property type="entry name" value="CROOKED NECK-LIKE PROTEIN 1"/>
    <property type="match status" value="1"/>
</dbReference>
<reference evidence="9" key="1">
    <citation type="submission" date="2022-11" db="EMBL/GenBank/DDBJ databases">
        <authorList>
            <person name="Hyden B.L."/>
            <person name="Feng K."/>
            <person name="Yates T."/>
            <person name="Jawdy S."/>
            <person name="Smart L.B."/>
            <person name="Muchero W."/>
        </authorList>
    </citation>
    <scope>NUCLEOTIDE SEQUENCE</scope>
    <source>
        <tissue evidence="9">Shoot tip</tissue>
    </source>
</reference>
<dbReference type="SUPFAM" id="SSF48452">
    <property type="entry name" value="TPR-like"/>
    <property type="match status" value="1"/>
</dbReference>
<comment type="subcellular location">
    <subcellularLocation>
        <location evidence="1">Nucleus</location>
    </subcellularLocation>
</comment>
<evidence type="ECO:0000313" key="10">
    <source>
        <dbReference type="Proteomes" id="UP001151532"/>
    </source>
</evidence>
<evidence type="ECO:0000256" key="3">
    <source>
        <dbReference type="ARBA" id="ARBA00022664"/>
    </source>
</evidence>
<protein>
    <submittedName>
        <fullName evidence="9">PRE-MRNA SPLICING FACTOR</fullName>
    </submittedName>
</protein>
<dbReference type="InterPro" id="IPR003107">
    <property type="entry name" value="HAT"/>
</dbReference>
<dbReference type="Gene3D" id="1.25.40.10">
    <property type="entry name" value="Tetratricopeptide repeat domain"/>
    <property type="match status" value="1"/>
</dbReference>
<gene>
    <name evidence="9" type="ORF">OIU79_010200</name>
</gene>
<dbReference type="FunFam" id="1.25.40.10:FF:000072">
    <property type="entry name" value="Crooked neck-like protein 1"/>
    <property type="match status" value="1"/>
</dbReference>
<dbReference type="GO" id="GO:0071014">
    <property type="term" value="C:post-mRNA release spliceosomal complex"/>
    <property type="evidence" value="ECO:0007669"/>
    <property type="project" value="TreeGrafter"/>
</dbReference>
<dbReference type="InterPro" id="IPR045075">
    <property type="entry name" value="Syf1-like"/>
</dbReference>
<sequence>MAKLRGPEMCMKWLFRSWLMMRRLKCCLLHLRSLKRSVRKRRGLGAFISLLWIIYPKGRAEDLYRKFVAFEKQYGDKEGIEDAIVGKRRFQYEDEVRKNPLNYDAWFDYIRLEESVTNKGRIREVYERAIANVPPAQEKRYWQRYIYLWINYALYEELDAEDVERTQEVYRECLNLIPHEKFSFAKIWLLAAQFEIRQLNLNGARQVLGNAIGKAPKDKIFKKYIEIEMQLGNIDRCRKLYEKYLEWSPENCYAWSKYAELERSLSETERARSIFELAIAQPALDMPELLWKVIYVLCPI</sequence>
<dbReference type="OrthoDB" id="541719at2759"/>
<dbReference type="Pfam" id="PF23233">
    <property type="entry name" value="HAT_Syf1_CNRKL1_N"/>
    <property type="match status" value="1"/>
</dbReference>